<dbReference type="InterPro" id="IPR001680">
    <property type="entry name" value="WD40_rpt"/>
</dbReference>
<dbReference type="GO" id="GO:2000234">
    <property type="term" value="P:positive regulation of rRNA processing"/>
    <property type="evidence" value="ECO:0007669"/>
    <property type="project" value="TreeGrafter"/>
</dbReference>
<evidence type="ECO:0000256" key="1">
    <source>
        <dbReference type="ARBA" id="ARBA00004604"/>
    </source>
</evidence>
<evidence type="ECO:0000256" key="2">
    <source>
        <dbReference type="ARBA" id="ARBA00022517"/>
    </source>
</evidence>
<dbReference type="STRING" id="1257118.L8GW08"/>
<dbReference type="PROSITE" id="PS50294">
    <property type="entry name" value="WD_REPEATS_REGION"/>
    <property type="match status" value="1"/>
</dbReference>
<dbReference type="RefSeq" id="XP_004339427.1">
    <property type="nucleotide sequence ID" value="XM_004339379.1"/>
</dbReference>
<dbReference type="SMART" id="SM00320">
    <property type="entry name" value="WD40"/>
    <property type="match status" value="7"/>
</dbReference>
<dbReference type="Proteomes" id="UP000011083">
    <property type="component" value="Unassembled WGS sequence"/>
</dbReference>
<evidence type="ECO:0000313" key="12">
    <source>
        <dbReference type="Proteomes" id="UP000011083"/>
    </source>
</evidence>
<gene>
    <name evidence="11" type="ORF">ACA1_061540</name>
</gene>
<evidence type="ECO:0000256" key="5">
    <source>
        <dbReference type="ARBA" id="ARBA00022737"/>
    </source>
</evidence>
<accession>L8GW08</accession>
<dbReference type="EMBL" id="KB007974">
    <property type="protein sequence ID" value="ELR17414.1"/>
    <property type="molecule type" value="Genomic_DNA"/>
</dbReference>
<evidence type="ECO:0000259" key="10">
    <source>
        <dbReference type="Pfam" id="PF23769"/>
    </source>
</evidence>
<dbReference type="Pfam" id="PF23769">
    <property type="entry name" value="Beta-prop_WDR75_2nd"/>
    <property type="match status" value="1"/>
</dbReference>
<dbReference type="PANTHER" id="PTHR44215:SF1">
    <property type="entry name" value="WD REPEAT-CONTAINING PROTEIN 75"/>
    <property type="match status" value="1"/>
</dbReference>
<feature type="region of interest" description="Disordered" evidence="9">
    <location>
        <begin position="1"/>
        <end position="29"/>
    </location>
</feature>
<keyword evidence="3" id="KW-0698">rRNA processing</keyword>
<keyword evidence="5" id="KW-0677">Repeat</keyword>
<evidence type="ECO:0000256" key="4">
    <source>
        <dbReference type="ARBA" id="ARBA00022574"/>
    </source>
</evidence>
<feature type="region of interest" description="Disordered" evidence="9">
    <location>
        <begin position="896"/>
        <end position="1035"/>
    </location>
</feature>
<keyword evidence="7" id="KW-0539">Nucleus</keyword>
<feature type="compositionally biased region" description="Low complexity" evidence="9">
    <location>
        <begin position="1"/>
        <end position="25"/>
    </location>
</feature>
<name>L8GW08_ACACF</name>
<dbReference type="PANTHER" id="PTHR44215">
    <property type="entry name" value="WD REPEAT-CONTAINING PROTEIN 75"/>
    <property type="match status" value="1"/>
</dbReference>
<dbReference type="AlphaFoldDB" id="L8GW08"/>
<evidence type="ECO:0000256" key="3">
    <source>
        <dbReference type="ARBA" id="ARBA00022552"/>
    </source>
</evidence>
<feature type="repeat" description="WD" evidence="8">
    <location>
        <begin position="70"/>
        <end position="112"/>
    </location>
</feature>
<feature type="compositionally biased region" description="Polar residues" evidence="9">
    <location>
        <begin position="930"/>
        <end position="940"/>
    </location>
</feature>
<feature type="domain" description="WD repeat-containing protein 75 second beta-propeller" evidence="10">
    <location>
        <begin position="360"/>
        <end position="653"/>
    </location>
</feature>
<sequence length="1035" mass="112770">MQSAAQPSSSSSSATASTSAAPSSSWQERIAGGRITTAPPAFTKDGDFLITCAASVLKVYSVKTGEVVKTLRHKSRVTGFFFNPANALQLYSAAEEGIIRLWDFEDGVLLKSWKIGGEGKINQAVLDATQRVVYLSICKVDPNTSQETHLISTFNLNTCTSRVRYTTSKPLAKLYVSPRGDFFAALQDNCCGFQLFNVNTKDMQSIHHPHKITSFDFHPTEPCVAYGDEAGVIRVNYCLPRVDPMDSDAKPQVQPNKQTRIDRYDWHTSPISALQFSPDGFYLLSGGQEEVLVLWRLNTSGRIFIPRLGAAISSVTLNEQGTVYAVCCADNSVRIIDALTRDMVMKIQGISLDIGSMPIIIDPRNDLVVTSFKHGSLQRYDSVRDRHVDEMEIVANPQIDERGHLPFATVKHVAFGPKGSFMVTTDYRDYTDIDAEIVIKFWLHDGKQYTLNTTAQKAHSAPITGLACHPILPLVASCSRDGKFKLWEQIERPPPPGSKNKDVTRPVWVCRSVGDFKGLSASGLSFSTDGSLLAVAYKSTITLWDPMSNTFHRSLTFTNGVAKSIKHLAFIPSSRYLVSATRHQLFVWDLVRCAIVWSYNVEVHRLAVDMSVNYKANLVFPSPASLVSSFVVTNGQHIFLFNPSSPKPLHVWSAEKRVVRSLAFVATSSLLPEGRVVYMNDKCELVCLEKKLDKKTENKTDQEKVSLSMSKVKGAKKEVTEEKLSAFESAFGKLSVAGATTKEGGEDTGVIIAREDTGSLFNPIAPQLSHLFNGPSHLLPSPAKIYSSFMEGLLKKAHTQVAATADAAAQQPTGAEDNGDSAMQLDAPAEAVDDKKKKEHAAAANGVDDASTSKNQHKRQTKITEKTFYDSMFKFFSSYAARDEETEMPASLLNELTAPVRPPKQATQQKQGKGKAKTQSGSGGDKNGKANPQQKKANSGKTEEATPVTTTATPADATPEAVAATATTPTPTKSPRKKKRASVPAAGGEADAMAVESHTTTGSSGPREEPAQANGTKTTTPRRRRKSSNGSQQQE</sequence>
<evidence type="ECO:0000256" key="7">
    <source>
        <dbReference type="ARBA" id="ARBA00023242"/>
    </source>
</evidence>
<dbReference type="VEuPathDB" id="AmoebaDB:ACA1_061540"/>
<feature type="repeat" description="WD" evidence="8">
    <location>
        <begin position="456"/>
        <end position="488"/>
    </location>
</feature>
<dbReference type="GO" id="GO:0006364">
    <property type="term" value="P:rRNA processing"/>
    <property type="evidence" value="ECO:0007669"/>
    <property type="project" value="UniProtKB-KW"/>
</dbReference>
<evidence type="ECO:0000256" key="8">
    <source>
        <dbReference type="PROSITE-ProRule" id="PRU00221"/>
    </source>
</evidence>
<feature type="repeat" description="WD" evidence="8">
    <location>
        <begin position="264"/>
        <end position="305"/>
    </location>
</feature>
<evidence type="ECO:0000313" key="11">
    <source>
        <dbReference type="EMBL" id="ELR17414.1"/>
    </source>
</evidence>
<dbReference type="PROSITE" id="PS50082">
    <property type="entry name" value="WD_REPEATS_2"/>
    <property type="match status" value="3"/>
</dbReference>
<dbReference type="GO" id="GO:0003723">
    <property type="term" value="F:RNA binding"/>
    <property type="evidence" value="ECO:0007669"/>
    <property type="project" value="InterPro"/>
</dbReference>
<dbReference type="KEGG" id="acan:ACA1_061540"/>
<comment type="subcellular location">
    <subcellularLocation>
        <location evidence="1">Nucleus</location>
        <location evidence="1">Nucleolus</location>
    </subcellularLocation>
</comment>
<dbReference type="SUPFAM" id="SSF50998">
    <property type="entry name" value="Quinoprotein alcohol dehydrogenase-like"/>
    <property type="match status" value="1"/>
</dbReference>
<dbReference type="OMA" id="SCTAFNW"/>
<dbReference type="GeneID" id="14918485"/>
<dbReference type="InterPro" id="IPR053826">
    <property type="entry name" value="WDR75"/>
</dbReference>
<dbReference type="InterPro" id="IPR011047">
    <property type="entry name" value="Quinoprotein_ADH-like_sf"/>
</dbReference>
<keyword evidence="6" id="KW-0804">Transcription</keyword>
<feature type="region of interest" description="Disordered" evidence="9">
    <location>
        <begin position="830"/>
        <end position="863"/>
    </location>
</feature>
<dbReference type="Gene3D" id="2.130.10.10">
    <property type="entry name" value="YVTN repeat-like/Quinoprotein amine dehydrogenase"/>
    <property type="match status" value="3"/>
</dbReference>
<reference evidence="11 12" key="1">
    <citation type="journal article" date="2013" name="Genome Biol.">
        <title>Genome of Acanthamoeba castellanii highlights extensive lateral gene transfer and early evolution of tyrosine kinase signaling.</title>
        <authorList>
            <person name="Clarke M."/>
            <person name="Lohan A.J."/>
            <person name="Liu B."/>
            <person name="Lagkouvardos I."/>
            <person name="Roy S."/>
            <person name="Zafar N."/>
            <person name="Bertelli C."/>
            <person name="Schilde C."/>
            <person name="Kianianmomeni A."/>
            <person name="Burglin T.R."/>
            <person name="Frech C."/>
            <person name="Turcotte B."/>
            <person name="Kopec K.O."/>
            <person name="Synnott J.M."/>
            <person name="Choo C."/>
            <person name="Paponov I."/>
            <person name="Finkler A."/>
            <person name="Soon Heng Tan C."/>
            <person name="Hutchins A.P."/>
            <person name="Weinmeier T."/>
            <person name="Rattei T."/>
            <person name="Chu J.S."/>
            <person name="Gimenez G."/>
            <person name="Irimia M."/>
            <person name="Rigden D.J."/>
            <person name="Fitzpatrick D.A."/>
            <person name="Lorenzo-Morales J."/>
            <person name="Bateman A."/>
            <person name="Chiu C.H."/>
            <person name="Tang P."/>
            <person name="Hegemann P."/>
            <person name="Fromm H."/>
            <person name="Raoult D."/>
            <person name="Greub G."/>
            <person name="Miranda-Saavedra D."/>
            <person name="Chen N."/>
            <person name="Nash P."/>
            <person name="Ginger M.L."/>
            <person name="Horn M."/>
            <person name="Schaap P."/>
            <person name="Caler L."/>
            <person name="Loftus B."/>
        </authorList>
    </citation>
    <scope>NUCLEOTIDE SEQUENCE [LARGE SCALE GENOMIC DNA]</scope>
    <source>
        <strain evidence="11 12">Neff</strain>
    </source>
</reference>
<protein>
    <submittedName>
        <fullName evidence="11">WD domain, G-beta repeat-containing protein</fullName>
    </submittedName>
</protein>
<keyword evidence="12" id="KW-1185">Reference proteome</keyword>
<proteinExistence type="predicted"/>
<dbReference type="GO" id="GO:0045943">
    <property type="term" value="P:positive regulation of transcription by RNA polymerase I"/>
    <property type="evidence" value="ECO:0007669"/>
    <property type="project" value="InterPro"/>
</dbReference>
<evidence type="ECO:0000256" key="9">
    <source>
        <dbReference type="SAM" id="MobiDB-lite"/>
    </source>
</evidence>
<dbReference type="OrthoDB" id="4096at2759"/>
<organism evidence="11 12">
    <name type="scientific">Acanthamoeba castellanii (strain ATCC 30010 / Neff)</name>
    <dbReference type="NCBI Taxonomy" id="1257118"/>
    <lineage>
        <taxon>Eukaryota</taxon>
        <taxon>Amoebozoa</taxon>
        <taxon>Discosea</taxon>
        <taxon>Longamoebia</taxon>
        <taxon>Centramoebida</taxon>
        <taxon>Acanthamoebidae</taxon>
        <taxon>Acanthamoeba</taxon>
    </lineage>
</organism>
<dbReference type="Pfam" id="PF23869">
    <property type="entry name" value="Beta-prop_WDR75_1st"/>
    <property type="match status" value="1"/>
</dbReference>
<evidence type="ECO:0000256" key="6">
    <source>
        <dbReference type="ARBA" id="ARBA00023163"/>
    </source>
</evidence>
<feature type="compositionally biased region" description="Low complexity" evidence="9">
    <location>
        <begin position="945"/>
        <end position="971"/>
    </location>
</feature>
<dbReference type="SUPFAM" id="SSF50969">
    <property type="entry name" value="YVTN repeat-like/Quinoprotein amine dehydrogenase"/>
    <property type="match status" value="1"/>
</dbReference>
<dbReference type="GO" id="GO:0032040">
    <property type="term" value="C:small-subunit processome"/>
    <property type="evidence" value="ECO:0007669"/>
    <property type="project" value="InterPro"/>
</dbReference>
<keyword evidence="4 8" id="KW-0853">WD repeat</keyword>
<dbReference type="InterPro" id="IPR015943">
    <property type="entry name" value="WD40/YVTN_repeat-like_dom_sf"/>
</dbReference>
<dbReference type="InterPro" id="IPR011044">
    <property type="entry name" value="Quino_amine_DH_bsu"/>
</dbReference>
<keyword evidence="2" id="KW-0690">Ribosome biogenesis</keyword>
<dbReference type="InterPro" id="IPR057644">
    <property type="entry name" value="Beta-prop_WDR75_2nd"/>
</dbReference>